<sequence>MQLEKRLILARRLRISVLVVIAIGLAMDYFPELIGGMIGNYVIFSIIGICFVAAVIAEILLPRKKGQKANVPLFEHDLFFIFYVIAVIGLYTFLGGQSQIGLSLAHPVLWIFVVYAFIKWNLERKQEKKAEQ</sequence>
<feature type="transmembrane region" description="Helical" evidence="1">
    <location>
        <begin position="12"/>
        <end position="30"/>
    </location>
</feature>
<keyword evidence="1" id="KW-1133">Transmembrane helix</keyword>
<dbReference type="EMBL" id="JBHLUX010000076">
    <property type="protein sequence ID" value="MFC0472421.1"/>
    <property type="molecule type" value="Genomic_DNA"/>
</dbReference>
<protein>
    <recommendedName>
        <fullName evidence="4">Permease</fullName>
    </recommendedName>
</protein>
<feature type="transmembrane region" description="Helical" evidence="1">
    <location>
        <begin position="73"/>
        <end position="94"/>
    </location>
</feature>
<reference evidence="2 3" key="1">
    <citation type="submission" date="2024-09" db="EMBL/GenBank/DDBJ databases">
        <authorList>
            <person name="Sun Q."/>
            <person name="Mori K."/>
        </authorList>
    </citation>
    <scope>NUCLEOTIDE SEQUENCE [LARGE SCALE GENOMIC DNA]</scope>
    <source>
        <strain evidence="2 3">NCAIM B.02610</strain>
    </source>
</reference>
<gene>
    <name evidence="2" type="ORF">ACFFHM_18525</name>
</gene>
<name>A0ABV6KGH1_9BACI</name>
<comment type="caution">
    <text evidence="2">The sequence shown here is derived from an EMBL/GenBank/DDBJ whole genome shotgun (WGS) entry which is preliminary data.</text>
</comment>
<keyword evidence="1" id="KW-0812">Transmembrane</keyword>
<evidence type="ECO:0000313" key="2">
    <source>
        <dbReference type="EMBL" id="MFC0472421.1"/>
    </source>
</evidence>
<proteinExistence type="predicted"/>
<feature type="transmembrane region" description="Helical" evidence="1">
    <location>
        <begin position="100"/>
        <end position="118"/>
    </location>
</feature>
<dbReference type="RefSeq" id="WP_335963720.1">
    <property type="nucleotide sequence ID" value="NZ_JAXBLX010000060.1"/>
</dbReference>
<feature type="transmembrane region" description="Helical" evidence="1">
    <location>
        <begin position="42"/>
        <end position="61"/>
    </location>
</feature>
<evidence type="ECO:0000256" key="1">
    <source>
        <dbReference type="SAM" id="Phobius"/>
    </source>
</evidence>
<evidence type="ECO:0008006" key="4">
    <source>
        <dbReference type="Google" id="ProtNLM"/>
    </source>
</evidence>
<keyword evidence="3" id="KW-1185">Reference proteome</keyword>
<dbReference type="Proteomes" id="UP001589838">
    <property type="component" value="Unassembled WGS sequence"/>
</dbReference>
<evidence type="ECO:0000313" key="3">
    <source>
        <dbReference type="Proteomes" id="UP001589838"/>
    </source>
</evidence>
<keyword evidence="1" id="KW-0472">Membrane</keyword>
<accession>A0ABV6KGH1</accession>
<organism evidence="2 3">
    <name type="scientific">Halalkalibacter kiskunsagensis</name>
    <dbReference type="NCBI Taxonomy" id="1548599"/>
    <lineage>
        <taxon>Bacteria</taxon>
        <taxon>Bacillati</taxon>
        <taxon>Bacillota</taxon>
        <taxon>Bacilli</taxon>
        <taxon>Bacillales</taxon>
        <taxon>Bacillaceae</taxon>
        <taxon>Halalkalibacter</taxon>
    </lineage>
</organism>